<evidence type="ECO:0000256" key="2">
    <source>
        <dbReference type="ARBA" id="ARBA00005722"/>
    </source>
</evidence>
<feature type="chain" id="PRO_5022859665" evidence="6">
    <location>
        <begin position="22"/>
        <end position="250"/>
    </location>
</feature>
<accession>A0A5C6S4R8</accession>
<dbReference type="PANTHER" id="PTHR38776">
    <property type="entry name" value="MLTA-INTERACTING PROTEIN-RELATED"/>
    <property type="match status" value="1"/>
</dbReference>
<gene>
    <name evidence="7" type="ORF">FQV27_11385</name>
</gene>
<feature type="signal peptide" evidence="6">
    <location>
        <begin position="1"/>
        <end position="21"/>
    </location>
</feature>
<protein>
    <submittedName>
        <fullName evidence="7">MipA/OmpV family protein</fullName>
    </submittedName>
</protein>
<evidence type="ECO:0000256" key="1">
    <source>
        <dbReference type="ARBA" id="ARBA00004442"/>
    </source>
</evidence>
<keyword evidence="5" id="KW-0998">Cell outer membrane</keyword>
<comment type="caution">
    <text evidence="7">The sequence shown here is derived from an EMBL/GenBank/DDBJ whole genome shotgun (WGS) entry which is preliminary data.</text>
</comment>
<dbReference type="EMBL" id="VOPL01000004">
    <property type="protein sequence ID" value="TXB68583.1"/>
    <property type="molecule type" value="Genomic_DNA"/>
</dbReference>
<dbReference type="GO" id="GO:0009279">
    <property type="term" value="C:cell outer membrane"/>
    <property type="evidence" value="ECO:0007669"/>
    <property type="project" value="UniProtKB-SubCell"/>
</dbReference>
<dbReference type="Pfam" id="PF06629">
    <property type="entry name" value="MipA"/>
    <property type="match status" value="1"/>
</dbReference>
<dbReference type="InterPro" id="IPR010583">
    <property type="entry name" value="MipA"/>
</dbReference>
<keyword evidence="8" id="KW-1185">Reference proteome</keyword>
<organism evidence="7 8">
    <name type="scientific">Paracoccus aurantiacus</name>
    <dbReference type="NCBI Taxonomy" id="2599412"/>
    <lineage>
        <taxon>Bacteria</taxon>
        <taxon>Pseudomonadati</taxon>
        <taxon>Pseudomonadota</taxon>
        <taxon>Alphaproteobacteria</taxon>
        <taxon>Rhodobacterales</taxon>
        <taxon>Paracoccaceae</taxon>
        <taxon>Paracoccus</taxon>
    </lineage>
</organism>
<dbReference type="PANTHER" id="PTHR38776:SF1">
    <property type="entry name" value="MLTA-INTERACTING PROTEIN-RELATED"/>
    <property type="match status" value="1"/>
</dbReference>
<evidence type="ECO:0000313" key="7">
    <source>
        <dbReference type="EMBL" id="TXB68583.1"/>
    </source>
</evidence>
<name>A0A5C6S4R8_9RHOB</name>
<evidence type="ECO:0000256" key="6">
    <source>
        <dbReference type="SAM" id="SignalP"/>
    </source>
</evidence>
<evidence type="ECO:0000256" key="4">
    <source>
        <dbReference type="ARBA" id="ARBA00023136"/>
    </source>
</evidence>
<comment type="similarity">
    <text evidence="2">Belongs to the MipA/OmpV family.</text>
</comment>
<comment type="subcellular location">
    <subcellularLocation>
        <location evidence="1">Cell outer membrane</location>
    </subcellularLocation>
</comment>
<dbReference type="OrthoDB" id="5462484at2"/>
<dbReference type="AlphaFoldDB" id="A0A5C6S4R8"/>
<evidence type="ECO:0000313" key="8">
    <source>
        <dbReference type="Proteomes" id="UP000321562"/>
    </source>
</evidence>
<sequence length="250" mass="26912">MPMKFVLPLIAAFAVTTPALAQDAIGTGTNQVSVDVGLGAKYGTTYPGSDEFETSPWIILRDLRLNGSRAGANTGFRISPNVNMVGNRDDNDDDRLAGLDEIDRAYELGVKATYNMGQTTAYATLRKGFGGHDGLTGELGAKYRFESSDRMTLWAGLEAGYGNDAYNETYFGITDAEAARTDYDVYKPGGGFNTAAASLEARYDLTPNTAITGEVKFSRIIGDAADSPIVRDRNQPSIKLGIVRTLNFAF</sequence>
<keyword evidence="3 6" id="KW-0732">Signal</keyword>
<proteinExistence type="inferred from homology"/>
<evidence type="ECO:0000256" key="5">
    <source>
        <dbReference type="ARBA" id="ARBA00023237"/>
    </source>
</evidence>
<reference evidence="7 8" key="1">
    <citation type="submission" date="2019-08" db="EMBL/GenBank/DDBJ databases">
        <authorList>
            <person name="Ye J."/>
        </authorList>
    </citation>
    <scope>NUCLEOTIDE SEQUENCE [LARGE SCALE GENOMIC DNA]</scope>
    <source>
        <strain evidence="7 8">TK008</strain>
    </source>
</reference>
<keyword evidence="4" id="KW-0472">Membrane</keyword>
<dbReference type="Proteomes" id="UP000321562">
    <property type="component" value="Unassembled WGS sequence"/>
</dbReference>
<evidence type="ECO:0000256" key="3">
    <source>
        <dbReference type="ARBA" id="ARBA00022729"/>
    </source>
</evidence>